<dbReference type="Proteomes" id="UP000503447">
    <property type="component" value="Chromosome"/>
</dbReference>
<dbReference type="SUPFAM" id="SSF53474">
    <property type="entry name" value="alpha/beta-Hydrolases"/>
    <property type="match status" value="1"/>
</dbReference>
<dbReference type="AlphaFoldDB" id="A0A6M5Z2D1"/>
<dbReference type="InterPro" id="IPR000801">
    <property type="entry name" value="Esterase-like"/>
</dbReference>
<evidence type="ECO:0008006" key="3">
    <source>
        <dbReference type="Google" id="ProtNLM"/>
    </source>
</evidence>
<dbReference type="EMBL" id="CP053452">
    <property type="protein sequence ID" value="QJX00226.1"/>
    <property type="molecule type" value="Genomic_DNA"/>
</dbReference>
<reference evidence="2" key="1">
    <citation type="submission" date="2020-05" db="EMBL/GenBank/DDBJ databases">
        <title>Frigoriglobus tundricola gen. nov., sp. nov., a psychrotolerant cellulolytic planctomycete of the family Gemmataceae with two divergent copies of 16S rRNA gene.</title>
        <authorList>
            <person name="Kulichevskaya I.S."/>
            <person name="Ivanova A.A."/>
            <person name="Naumoff D.G."/>
            <person name="Beletsky A.V."/>
            <person name="Rijpstra W.I.C."/>
            <person name="Sinninghe Damste J.S."/>
            <person name="Mardanov A.V."/>
            <person name="Ravin N.V."/>
            <person name="Dedysh S.N."/>
        </authorList>
    </citation>
    <scope>NUCLEOTIDE SEQUENCE [LARGE SCALE GENOMIC DNA]</scope>
    <source>
        <strain evidence="2">PL17</strain>
    </source>
</reference>
<dbReference type="Pfam" id="PF00756">
    <property type="entry name" value="Esterase"/>
    <property type="match status" value="1"/>
</dbReference>
<keyword evidence="2" id="KW-1185">Reference proteome</keyword>
<proteinExistence type="predicted"/>
<dbReference type="RefSeq" id="WP_171475028.1">
    <property type="nucleotide sequence ID" value="NZ_CP053452.2"/>
</dbReference>
<dbReference type="PANTHER" id="PTHR48098">
    <property type="entry name" value="ENTEROCHELIN ESTERASE-RELATED"/>
    <property type="match status" value="1"/>
</dbReference>
<evidence type="ECO:0000313" key="1">
    <source>
        <dbReference type="EMBL" id="QJX00226.1"/>
    </source>
</evidence>
<dbReference type="Gene3D" id="3.40.50.1820">
    <property type="entry name" value="alpha/beta hydrolase"/>
    <property type="match status" value="1"/>
</dbReference>
<dbReference type="InterPro" id="IPR050583">
    <property type="entry name" value="Mycobacterial_A85_antigen"/>
</dbReference>
<accession>A0A6M5Z2D1</accession>
<name>A0A6M5Z2D1_9BACT</name>
<gene>
    <name evidence="1" type="ORF">FTUN_7850</name>
</gene>
<dbReference type="InterPro" id="IPR029058">
    <property type="entry name" value="AB_hydrolase_fold"/>
</dbReference>
<organism evidence="1 2">
    <name type="scientific">Frigoriglobus tundricola</name>
    <dbReference type="NCBI Taxonomy" id="2774151"/>
    <lineage>
        <taxon>Bacteria</taxon>
        <taxon>Pseudomonadati</taxon>
        <taxon>Planctomycetota</taxon>
        <taxon>Planctomycetia</taxon>
        <taxon>Gemmatales</taxon>
        <taxon>Gemmataceae</taxon>
        <taxon>Frigoriglobus</taxon>
    </lineage>
</organism>
<evidence type="ECO:0000313" key="2">
    <source>
        <dbReference type="Proteomes" id="UP000503447"/>
    </source>
</evidence>
<dbReference type="KEGG" id="ftj:FTUN_7850"/>
<sequence>MLYRTFAAVVLFGLGLGWFAEPARLSSAQPQAKPSGLKFEVKIAADQVGRNPESGRVLVAIGPKNGEPNFTNYHPPVLPVLGTDADAFTADKTVTLDAASDVFPAGGLEKLPAGEYTVRAVFATNRDINLPSAPGNRSSKTMKVKLDPAAGTTVTLTLEQGLGQDAQVPKETATHKYLSLPSKLLSDFHGRPMAYRVGVVLPPDFQKEPARKYGLLVHIGGFGSRYTHAAGIGADPRFVQILVDGAGPWGDPYHVDSANNGPYGQALTTEVIPHIERTYRCLGTAQSRFTTGGSTGGWVSLALQVFYPEFFNGCWSQCPDSVTFERFELIDIYRDANAYVNSFGVDRPGTRTVDGDTISSVRHECQLERVLGRGGNWHLSGRDWASWNATYGPKGKDGLPVPLWDGRTGAIDRSVVEHWKKYDLKLHLEKNWATLGPKLAGGKVNVWVGDADDYFLNAAVRRFKDSTDRLKSPKFDGTIIIEARKGHSSGGWTRKEMLDAMEKRMK</sequence>
<protein>
    <recommendedName>
        <fullName evidence="3">Esterase</fullName>
    </recommendedName>
</protein>
<dbReference type="PANTHER" id="PTHR48098:SF3">
    <property type="entry name" value="IRON(III) ENTEROBACTIN ESTERASE"/>
    <property type="match status" value="1"/>
</dbReference>